<name>A0A0C9YEQ5_9AGAM</name>
<proteinExistence type="predicted"/>
<dbReference type="OrthoDB" id="3255572at2759"/>
<gene>
    <name evidence="1" type="ORF">PISMIDRAFT_687527</name>
</gene>
<reference evidence="1 2" key="1">
    <citation type="submission" date="2014-04" db="EMBL/GenBank/DDBJ databases">
        <authorList>
            <consortium name="DOE Joint Genome Institute"/>
            <person name="Kuo A."/>
            <person name="Kohler A."/>
            <person name="Costa M.D."/>
            <person name="Nagy L.G."/>
            <person name="Floudas D."/>
            <person name="Copeland A."/>
            <person name="Barry K.W."/>
            <person name="Cichocki N."/>
            <person name="Veneault-Fourrey C."/>
            <person name="LaButti K."/>
            <person name="Lindquist E.A."/>
            <person name="Lipzen A."/>
            <person name="Lundell T."/>
            <person name="Morin E."/>
            <person name="Murat C."/>
            <person name="Sun H."/>
            <person name="Tunlid A."/>
            <person name="Henrissat B."/>
            <person name="Grigoriev I.V."/>
            <person name="Hibbett D.S."/>
            <person name="Martin F."/>
            <person name="Nordberg H.P."/>
            <person name="Cantor M.N."/>
            <person name="Hua S.X."/>
        </authorList>
    </citation>
    <scope>NUCLEOTIDE SEQUENCE [LARGE SCALE GENOMIC DNA]</scope>
    <source>
        <strain evidence="1 2">441</strain>
    </source>
</reference>
<evidence type="ECO:0000313" key="1">
    <source>
        <dbReference type="EMBL" id="KIK15046.1"/>
    </source>
</evidence>
<dbReference type="HOGENOM" id="CLU_168446_0_0_1"/>
<reference evidence="2" key="2">
    <citation type="submission" date="2015-01" db="EMBL/GenBank/DDBJ databases">
        <title>Evolutionary Origins and Diversification of the Mycorrhizal Mutualists.</title>
        <authorList>
            <consortium name="DOE Joint Genome Institute"/>
            <consortium name="Mycorrhizal Genomics Consortium"/>
            <person name="Kohler A."/>
            <person name="Kuo A."/>
            <person name="Nagy L.G."/>
            <person name="Floudas D."/>
            <person name="Copeland A."/>
            <person name="Barry K.W."/>
            <person name="Cichocki N."/>
            <person name="Veneault-Fourrey C."/>
            <person name="LaButti K."/>
            <person name="Lindquist E.A."/>
            <person name="Lipzen A."/>
            <person name="Lundell T."/>
            <person name="Morin E."/>
            <person name="Murat C."/>
            <person name="Riley R."/>
            <person name="Ohm R."/>
            <person name="Sun H."/>
            <person name="Tunlid A."/>
            <person name="Henrissat B."/>
            <person name="Grigoriev I.V."/>
            <person name="Hibbett D.S."/>
            <person name="Martin F."/>
        </authorList>
    </citation>
    <scope>NUCLEOTIDE SEQUENCE [LARGE SCALE GENOMIC DNA]</scope>
    <source>
        <strain evidence="2">441</strain>
    </source>
</reference>
<protein>
    <submittedName>
        <fullName evidence="1">Uncharacterized protein</fullName>
    </submittedName>
</protein>
<organism evidence="1 2">
    <name type="scientific">Pisolithus microcarpus 441</name>
    <dbReference type="NCBI Taxonomy" id="765257"/>
    <lineage>
        <taxon>Eukaryota</taxon>
        <taxon>Fungi</taxon>
        <taxon>Dikarya</taxon>
        <taxon>Basidiomycota</taxon>
        <taxon>Agaricomycotina</taxon>
        <taxon>Agaricomycetes</taxon>
        <taxon>Agaricomycetidae</taxon>
        <taxon>Boletales</taxon>
        <taxon>Sclerodermatineae</taxon>
        <taxon>Pisolithaceae</taxon>
        <taxon>Pisolithus</taxon>
    </lineage>
</organism>
<dbReference type="Proteomes" id="UP000054018">
    <property type="component" value="Unassembled WGS sequence"/>
</dbReference>
<dbReference type="AlphaFoldDB" id="A0A0C9YEQ5"/>
<evidence type="ECO:0000313" key="2">
    <source>
        <dbReference type="Proteomes" id="UP000054018"/>
    </source>
</evidence>
<sequence length="87" mass="9904">MPYCHISFNIKDCAIHLWDSSWEFEDVCVALGVSSSSCYRWRWILAEHGSCEQPAPMPNAIDVQHVEGMPSLGMSLFEASSILYMQY</sequence>
<accession>A0A0C9YEQ5</accession>
<dbReference type="EMBL" id="KN833909">
    <property type="protein sequence ID" value="KIK15046.1"/>
    <property type="molecule type" value="Genomic_DNA"/>
</dbReference>
<keyword evidence="2" id="KW-1185">Reference proteome</keyword>